<evidence type="ECO:0000256" key="2">
    <source>
        <dbReference type="ARBA" id="ARBA00022729"/>
    </source>
</evidence>
<evidence type="ECO:0000313" key="4">
    <source>
        <dbReference type="EMBL" id="MFL0248652.1"/>
    </source>
</evidence>
<evidence type="ECO:0000313" key="5">
    <source>
        <dbReference type="Proteomes" id="UP001623591"/>
    </source>
</evidence>
<organism evidence="4 5">
    <name type="scientific">Candidatus Clostridium stratigraminis</name>
    <dbReference type="NCBI Taxonomy" id="3381661"/>
    <lineage>
        <taxon>Bacteria</taxon>
        <taxon>Bacillati</taxon>
        <taxon>Bacillota</taxon>
        <taxon>Clostridia</taxon>
        <taxon>Eubacteriales</taxon>
        <taxon>Clostridiaceae</taxon>
        <taxon>Clostridium</taxon>
    </lineage>
</organism>
<evidence type="ECO:0000256" key="1">
    <source>
        <dbReference type="ARBA" id="ARBA00010062"/>
    </source>
</evidence>
<gene>
    <name evidence="4" type="ORF">ACJDUG_17040</name>
</gene>
<dbReference type="PANTHER" id="PTHR30483:SF6">
    <property type="entry name" value="PERIPLASMIC BINDING PROTEIN OF ABC TRANSPORTER FOR NATURAL AMINO ACIDS"/>
    <property type="match status" value="1"/>
</dbReference>
<accession>A0ABW8T8E7</accession>
<dbReference type="InterPro" id="IPR051010">
    <property type="entry name" value="BCAA_transport"/>
</dbReference>
<evidence type="ECO:0000259" key="3">
    <source>
        <dbReference type="Pfam" id="PF13458"/>
    </source>
</evidence>
<keyword evidence="2" id="KW-0732">Signal</keyword>
<protein>
    <submittedName>
        <fullName evidence="4">ABC transporter substrate-binding protein</fullName>
    </submittedName>
</protein>
<dbReference type="Pfam" id="PF13458">
    <property type="entry name" value="Peripla_BP_6"/>
    <property type="match status" value="1"/>
</dbReference>
<dbReference type="CDD" id="cd06268">
    <property type="entry name" value="PBP1_ABC_transporter_LIVBP-like"/>
    <property type="match status" value="1"/>
</dbReference>
<feature type="domain" description="Leucine-binding protein" evidence="3">
    <location>
        <begin position="27"/>
        <end position="354"/>
    </location>
</feature>
<comment type="similarity">
    <text evidence="1">Belongs to the leucine-binding protein family.</text>
</comment>
<dbReference type="InterPro" id="IPR028081">
    <property type="entry name" value="Leu-bd"/>
</dbReference>
<dbReference type="SUPFAM" id="SSF53822">
    <property type="entry name" value="Periplasmic binding protein-like I"/>
    <property type="match status" value="1"/>
</dbReference>
<name>A0ABW8T8E7_9CLOT</name>
<keyword evidence="5" id="KW-1185">Reference proteome</keyword>
<dbReference type="RefSeq" id="WP_406771080.1">
    <property type="nucleotide sequence ID" value="NZ_JBJHZZ010000024.1"/>
</dbReference>
<dbReference type="Proteomes" id="UP001623591">
    <property type="component" value="Unassembled WGS sequence"/>
</dbReference>
<sequence>MKKLYIVLLLILIIFSVGLFYINLKTPIKVALLGKFEEERYDFVTNSVIAARISEKDINDNQGIRGKSIQLVVKNDDFTNPEATIDYLVKNKIEAIITTATSDEIIKLKPYLDKYKIVCLSVGATSSAFNNENDYIYRILPDDSNEVKTLFDYLNNNRINKDFAVIYSDENKLYKDSIINNIKELKGSVSFEESLGSSSLYYTASDIDSFKNKTVLILASARDTAIVLQKLSQVGITDNIYGLNWSGDKNLIYYGGRAAENFRFVTPANLTESSGKYGEFTKKLEEYKKDNGLIPYGVYNAFVVLKKGYEDKYKYHLTLKEAIDKNHTFDNIDNKFKFNNYGDAQGEEYIFTVKNSEFIKVGGSSNESSKN</sequence>
<proteinExistence type="inferred from homology"/>
<reference evidence="4 5" key="1">
    <citation type="submission" date="2024-11" db="EMBL/GenBank/DDBJ databases">
        <authorList>
            <person name="Heng Y.C."/>
            <person name="Lim A.C.H."/>
            <person name="Lee J.K.Y."/>
            <person name="Kittelmann S."/>
        </authorList>
    </citation>
    <scope>NUCLEOTIDE SEQUENCE [LARGE SCALE GENOMIC DNA]</scope>
    <source>
        <strain evidence="4 5">WILCCON 0185</strain>
    </source>
</reference>
<comment type="caution">
    <text evidence="4">The sequence shown here is derived from an EMBL/GenBank/DDBJ whole genome shotgun (WGS) entry which is preliminary data.</text>
</comment>
<dbReference type="InterPro" id="IPR028082">
    <property type="entry name" value="Peripla_BP_I"/>
</dbReference>
<dbReference type="Gene3D" id="3.40.50.2300">
    <property type="match status" value="2"/>
</dbReference>
<dbReference type="PANTHER" id="PTHR30483">
    <property type="entry name" value="LEUCINE-SPECIFIC-BINDING PROTEIN"/>
    <property type="match status" value="1"/>
</dbReference>
<dbReference type="EMBL" id="JBJHZZ010000024">
    <property type="protein sequence ID" value="MFL0248652.1"/>
    <property type="molecule type" value="Genomic_DNA"/>
</dbReference>